<dbReference type="InterPro" id="IPR029063">
    <property type="entry name" value="SAM-dependent_MTases_sf"/>
</dbReference>
<dbReference type="Proteomes" id="UP000070700">
    <property type="component" value="Unassembled WGS sequence"/>
</dbReference>
<accession>A0A132B3Y5</accession>
<dbReference type="KEGG" id="psco:LY89DRAFT_632617"/>
<reference evidence="4 5" key="1">
    <citation type="submission" date="2015-10" db="EMBL/GenBank/DDBJ databases">
        <title>Full genome of DAOMC 229536 Phialocephala scopiformis, a fungal endophyte of spruce producing the potent anti-insectan compound rugulosin.</title>
        <authorList>
            <consortium name="DOE Joint Genome Institute"/>
            <person name="Walker A.K."/>
            <person name="Frasz S.L."/>
            <person name="Seifert K.A."/>
            <person name="Miller J.D."/>
            <person name="Mondo S.J."/>
            <person name="Labutti K."/>
            <person name="Lipzen A."/>
            <person name="Dockter R."/>
            <person name="Kennedy M."/>
            <person name="Grigoriev I.V."/>
            <person name="Spatafora J.W."/>
        </authorList>
    </citation>
    <scope>NUCLEOTIDE SEQUENCE [LARGE SCALE GENOMIC DNA]</scope>
    <source>
        <strain evidence="4 5">CBS 120377</strain>
    </source>
</reference>
<name>A0A132B3Y5_MOLSC</name>
<evidence type="ECO:0000256" key="2">
    <source>
        <dbReference type="ARBA" id="ARBA00022679"/>
    </source>
</evidence>
<dbReference type="GeneID" id="28821037"/>
<dbReference type="GO" id="GO:0030418">
    <property type="term" value="P:nicotianamine biosynthetic process"/>
    <property type="evidence" value="ECO:0007669"/>
    <property type="project" value="InterPro"/>
</dbReference>
<dbReference type="STRING" id="149040.A0A132B3Y5"/>
<evidence type="ECO:0000313" key="4">
    <source>
        <dbReference type="EMBL" id="KUJ06739.1"/>
    </source>
</evidence>
<dbReference type="PROSITE" id="PS51142">
    <property type="entry name" value="NAS"/>
    <property type="match status" value="1"/>
</dbReference>
<dbReference type="SUPFAM" id="SSF53335">
    <property type="entry name" value="S-adenosyl-L-methionine-dependent methyltransferases"/>
    <property type="match status" value="1"/>
</dbReference>
<keyword evidence="5" id="KW-1185">Reference proteome</keyword>
<keyword evidence="3" id="KW-0949">S-adenosyl-L-methionine</keyword>
<protein>
    <submittedName>
        <fullName evidence="4">Nicotianamine synthase</fullName>
    </submittedName>
</protein>
<evidence type="ECO:0000313" key="5">
    <source>
        <dbReference type="Proteomes" id="UP000070700"/>
    </source>
</evidence>
<dbReference type="InterPro" id="IPR004298">
    <property type="entry name" value="Nicotian_synth"/>
</dbReference>
<comment type="similarity">
    <text evidence="1">Belongs to the nicotianamine synthase (NAS)-like family.</text>
</comment>
<evidence type="ECO:0000256" key="1">
    <source>
        <dbReference type="ARBA" id="ARBA00007009"/>
    </source>
</evidence>
<dbReference type="PANTHER" id="PTHR32266:SF12">
    <property type="entry name" value="NICOTIANAMINE SYNTHASE 3"/>
    <property type="match status" value="1"/>
</dbReference>
<gene>
    <name evidence="4" type="ORF">LY89DRAFT_632617</name>
</gene>
<dbReference type="RefSeq" id="XP_018061094.1">
    <property type="nucleotide sequence ID" value="XM_018211311.1"/>
</dbReference>
<dbReference type="PANTHER" id="PTHR32266">
    <property type="entry name" value="NICOTIANAMINE SYNTHASE 3"/>
    <property type="match status" value="1"/>
</dbReference>
<dbReference type="EMBL" id="KQ947444">
    <property type="protein sequence ID" value="KUJ06739.1"/>
    <property type="molecule type" value="Genomic_DNA"/>
</dbReference>
<evidence type="ECO:0000256" key="3">
    <source>
        <dbReference type="ARBA" id="ARBA00022691"/>
    </source>
</evidence>
<dbReference type="Gene3D" id="3.40.50.150">
    <property type="entry name" value="Vaccinia Virus protein VP39"/>
    <property type="match status" value="1"/>
</dbReference>
<organism evidence="4 5">
    <name type="scientific">Mollisia scopiformis</name>
    <name type="common">Conifer needle endophyte fungus</name>
    <name type="synonym">Phialocephala scopiformis</name>
    <dbReference type="NCBI Taxonomy" id="149040"/>
    <lineage>
        <taxon>Eukaryota</taxon>
        <taxon>Fungi</taxon>
        <taxon>Dikarya</taxon>
        <taxon>Ascomycota</taxon>
        <taxon>Pezizomycotina</taxon>
        <taxon>Leotiomycetes</taxon>
        <taxon>Helotiales</taxon>
        <taxon>Mollisiaceae</taxon>
        <taxon>Mollisia</taxon>
    </lineage>
</organism>
<dbReference type="OrthoDB" id="1858069at2759"/>
<proteinExistence type="inferred from homology"/>
<dbReference type="InParanoid" id="A0A132B3Y5"/>
<dbReference type="AlphaFoldDB" id="A0A132B3Y5"/>
<dbReference type="Pfam" id="PF03059">
    <property type="entry name" value="NAS"/>
    <property type="match status" value="1"/>
</dbReference>
<sequence>MASLWSAFVSYFSAAPAGTLSRHSYAEAERIVLEVLDIYKQLKAMKSLKPCDEVDGLFERLVDHSILNRYSEVTDLVLQDPKLLEIRSDLRKVCDVAECCLEFHWADIIIGQGESSPEEVFNRLKLFPYFENYVDLTKLELSAIYGVRQETSPISRVAFLGSGPLPLTSLCLCGVAGDPLQLPGITAPPISVLNIDIDTSAISKSKVLCEKLGDRGKRMDFICSDARNPDIDLTEFDVVYLAALVGSTQKEKEEVLVDVVSRMSENALLVIRSADRLRRLLYPVFDPSSETVTKYLDICAVVHPYNHVVNSVVIGRVRRREMERIHCKL</sequence>
<dbReference type="GO" id="GO:0030410">
    <property type="term" value="F:nicotianamine synthase activity"/>
    <property type="evidence" value="ECO:0007669"/>
    <property type="project" value="InterPro"/>
</dbReference>
<keyword evidence="2" id="KW-0808">Transferase</keyword>